<dbReference type="RefSeq" id="XP_046116947.1">
    <property type="nucleotide sequence ID" value="XM_046262309.1"/>
</dbReference>
<evidence type="ECO:0000259" key="1">
    <source>
        <dbReference type="Pfam" id="PF25545"/>
    </source>
</evidence>
<gene>
    <name evidence="2" type="ORF">F5Z01DRAFT_637776</name>
</gene>
<dbReference type="OrthoDB" id="5426775at2759"/>
<protein>
    <recommendedName>
        <fullName evidence="1">DUF7924 domain-containing protein</fullName>
    </recommendedName>
</protein>
<dbReference type="GeneID" id="70293212"/>
<dbReference type="EMBL" id="MU251259">
    <property type="protein sequence ID" value="KAG9253023.1"/>
    <property type="molecule type" value="Genomic_DNA"/>
</dbReference>
<reference evidence="2" key="1">
    <citation type="journal article" date="2021" name="IMA Fungus">
        <title>Genomic characterization of three marine fungi, including Emericellopsis atlantica sp. nov. with signatures of a generalist lifestyle and marine biomass degradation.</title>
        <authorList>
            <person name="Hagestad O.C."/>
            <person name="Hou L."/>
            <person name="Andersen J.H."/>
            <person name="Hansen E.H."/>
            <person name="Altermark B."/>
            <person name="Li C."/>
            <person name="Kuhnert E."/>
            <person name="Cox R.J."/>
            <person name="Crous P.W."/>
            <person name="Spatafora J.W."/>
            <person name="Lail K."/>
            <person name="Amirebrahimi M."/>
            <person name="Lipzen A."/>
            <person name="Pangilinan J."/>
            <person name="Andreopoulos W."/>
            <person name="Hayes R.D."/>
            <person name="Ng V."/>
            <person name="Grigoriev I.V."/>
            <person name="Jackson S.A."/>
            <person name="Sutton T.D.S."/>
            <person name="Dobson A.D.W."/>
            <person name="Rama T."/>
        </authorList>
    </citation>
    <scope>NUCLEOTIDE SEQUENCE</scope>
    <source>
        <strain evidence="2">TS7</strain>
    </source>
</reference>
<keyword evidence="3" id="KW-1185">Reference proteome</keyword>
<dbReference type="PANTHER" id="PTHR42470">
    <property type="entry name" value="VAST DOMAIN-CONTAINING PROTEIN"/>
    <property type="match status" value="1"/>
</dbReference>
<dbReference type="InterPro" id="IPR057684">
    <property type="entry name" value="DUF7924"/>
</dbReference>
<accession>A0A9P7ZK86</accession>
<dbReference type="AlphaFoldDB" id="A0A9P7ZK86"/>
<evidence type="ECO:0000313" key="2">
    <source>
        <dbReference type="EMBL" id="KAG9253023.1"/>
    </source>
</evidence>
<organism evidence="2 3">
    <name type="scientific">Emericellopsis atlantica</name>
    <dbReference type="NCBI Taxonomy" id="2614577"/>
    <lineage>
        <taxon>Eukaryota</taxon>
        <taxon>Fungi</taxon>
        <taxon>Dikarya</taxon>
        <taxon>Ascomycota</taxon>
        <taxon>Pezizomycotina</taxon>
        <taxon>Sordariomycetes</taxon>
        <taxon>Hypocreomycetidae</taxon>
        <taxon>Hypocreales</taxon>
        <taxon>Bionectriaceae</taxon>
        <taxon>Emericellopsis</taxon>
    </lineage>
</organism>
<sequence>MDDTLRNPRMVSSPDLYIHRHRRQPTTNVTLARDATPSQTVKRLFDTTSEIEPFPTKRARLAGTAACLPAPGEDPDRTDESALHQTAHPQRPEFVDPLVPEWLESVGSDRVRKRSRSDSQLHFHVDAISRRPAKSAPELNPTQNVQGLLVSPAPSSPQAGVPVDLSSQCSTKSLVEDRTYRSFNLAANNIYLRPLREQYPDHIADLVNHVSRDRNSPCSSIEEVRQDAELNRLWLDGPQAMVQTYFRDRIFPTRSEGAVLGLSQRLPMGRHAVPTTGSQWKVSHPAPDMLYGYTFPDAFPRRHAQLISMGRDVTVTDQGNPLLYPFFSIEVKGDGGSLWVATNQCLGASASCVNMAERLNHQLARRKSDKARPINSAALSVAMTNSEARLYITCVDDFLLHDPARYLAFHTYVRNIIDWGVGERLGEIRSALAALSEERRSSVTSSKRAHPSLHIEVLTRIVTQVRAARMVDAALLCTPTLPTLSDPDQGPP</sequence>
<feature type="domain" description="DUF7924" evidence="1">
    <location>
        <begin position="244"/>
        <end position="432"/>
    </location>
</feature>
<evidence type="ECO:0000313" key="3">
    <source>
        <dbReference type="Proteomes" id="UP000887229"/>
    </source>
</evidence>
<dbReference type="Proteomes" id="UP000887229">
    <property type="component" value="Unassembled WGS sequence"/>
</dbReference>
<dbReference type="PANTHER" id="PTHR42470:SF1">
    <property type="entry name" value="VAST DOMAIN-CONTAINING PROTEIN"/>
    <property type="match status" value="1"/>
</dbReference>
<name>A0A9P7ZK86_9HYPO</name>
<dbReference type="Pfam" id="PF25545">
    <property type="entry name" value="DUF7924"/>
    <property type="match status" value="1"/>
</dbReference>
<proteinExistence type="predicted"/>
<comment type="caution">
    <text evidence="2">The sequence shown here is derived from an EMBL/GenBank/DDBJ whole genome shotgun (WGS) entry which is preliminary data.</text>
</comment>